<dbReference type="Proteomes" id="UP001150238">
    <property type="component" value="Unassembled WGS sequence"/>
</dbReference>
<organism evidence="7 8">
    <name type="scientific">Lentinula lateritia</name>
    <dbReference type="NCBI Taxonomy" id="40482"/>
    <lineage>
        <taxon>Eukaryota</taxon>
        <taxon>Fungi</taxon>
        <taxon>Dikarya</taxon>
        <taxon>Basidiomycota</taxon>
        <taxon>Agaricomycotina</taxon>
        <taxon>Agaricomycetes</taxon>
        <taxon>Agaricomycetidae</taxon>
        <taxon>Agaricales</taxon>
        <taxon>Marasmiineae</taxon>
        <taxon>Omphalotaceae</taxon>
        <taxon>Lentinula</taxon>
    </lineage>
</organism>
<evidence type="ECO:0000256" key="2">
    <source>
        <dbReference type="ARBA" id="ARBA00004173"/>
    </source>
</evidence>
<dbReference type="GO" id="GO:0005739">
    <property type="term" value="C:mitochondrion"/>
    <property type="evidence" value="ECO:0007669"/>
    <property type="project" value="UniProtKB-SubCell"/>
</dbReference>
<dbReference type="InterPro" id="IPR049942">
    <property type="entry name" value="DML1/Misato"/>
</dbReference>
<dbReference type="PROSITE" id="PS00228">
    <property type="entry name" value="TUBULIN_B_AUTOREG"/>
    <property type="match status" value="1"/>
</dbReference>
<dbReference type="InterPro" id="IPR029209">
    <property type="entry name" value="DML1/Misato_tubulin"/>
</dbReference>
<proteinExistence type="inferred from homology"/>
<accession>A0A9W9DUW3</accession>
<dbReference type="InterPro" id="IPR013838">
    <property type="entry name" value="Beta-tubulin_BS"/>
</dbReference>
<sequence length="512" mass="58485">MREILYVQAGNLANYIGTHFWNAQESYFTYSDHEETLFNHDVSFREGETPQGDPTYCPRLISFDRKANFGTLSKTNTFYENDDIEDSQLWWGKVAEYEHVPIEPHAYQTQLLQSDRESTFSALDSVHGIRYWSDFNRVFYIPRTIQMLPDVPDWQQSEGDWAFGQESFQRYNEETELMESSVRLFIEECNSFQGLQLMSDTSTFGSFSSSFLMAFNDEFSRAPCLSFPLMGDAVPRNVNAVLTRKIVNDAVYLRELDSLSLLTVPILNPKTWSQGYWDVNLKISADHYHTSSILSAHIESSTLPLRLKVNHEDISSISENLNFHGTHRFSQLAGIFPVAPDATPQDFLRQSFNFSILPDSSMTTVNFARRDVTRGFSAPNLQAYNSWYSQEVIKEPFVSSTHAQAYPLPSSFPDIFRDEGILTNHRQTLRTERNPVLPSASLFTTLSANSRTAEMFADYAKVAQTCVDRRKVGILPGLVDSVDDIKELVNDLWTIHDGYSERSVDESDSDNS</sequence>
<dbReference type="Pfam" id="PF14881">
    <property type="entry name" value="Tubulin_3"/>
    <property type="match status" value="1"/>
</dbReference>
<dbReference type="InterPro" id="IPR036525">
    <property type="entry name" value="Tubulin/FtsZ_GTPase_sf"/>
</dbReference>
<comment type="similarity">
    <text evidence="3">Belongs to the misato family.</text>
</comment>
<evidence type="ECO:0000259" key="5">
    <source>
        <dbReference type="Pfam" id="PF10644"/>
    </source>
</evidence>
<keyword evidence="4" id="KW-0496">Mitochondrion</keyword>
<gene>
    <name evidence="7" type="ORF">C8J55DRAFT_424990</name>
</gene>
<dbReference type="GO" id="GO:0007005">
    <property type="term" value="P:mitochondrion organization"/>
    <property type="evidence" value="ECO:0007669"/>
    <property type="project" value="InterPro"/>
</dbReference>
<dbReference type="PANTHER" id="PTHR13391:SF0">
    <property type="entry name" value="PROTEIN MISATO HOMOLOG 1"/>
    <property type="match status" value="1"/>
</dbReference>
<evidence type="ECO:0000313" key="7">
    <source>
        <dbReference type="EMBL" id="KAJ4486549.1"/>
    </source>
</evidence>
<dbReference type="EMBL" id="JANVFS010000010">
    <property type="protein sequence ID" value="KAJ4486549.1"/>
    <property type="molecule type" value="Genomic_DNA"/>
</dbReference>
<dbReference type="InterPro" id="IPR019605">
    <property type="entry name" value="Misato_II_tubulin-like"/>
</dbReference>
<evidence type="ECO:0000259" key="6">
    <source>
        <dbReference type="Pfam" id="PF14881"/>
    </source>
</evidence>
<comment type="function">
    <text evidence="1">Involved in the partitioning of the mitochondrial organelle and mitochondrial DNA (mtDNA) inheritance.</text>
</comment>
<dbReference type="SUPFAM" id="SSF52490">
    <property type="entry name" value="Tubulin nucleotide-binding domain-like"/>
    <property type="match status" value="1"/>
</dbReference>
<reference evidence="7" key="2">
    <citation type="journal article" date="2023" name="Proc. Natl. Acad. Sci. U.S.A.">
        <title>A global phylogenomic analysis of the shiitake genus Lentinula.</title>
        <authorList>
            <person name="Sierra-Patev S."/>
            <person name="Min B."/>
            <person name="Naranjo-Ortiz M."/>
            <person name="Looney B."/>
            <person name="Konkel Z."/>
            <person name="Slot J.C."/>
            <person name="Sakamoto Y."/>
            <person name="Steenwyk J.L."/>
            <person name="Rokas A."/>
            <person name="Carro J."/>
            <person name="Camarero S."/>
            <person name="Ferreira P."/>
            <person name="Molpeceres G."/>
            <person name="Ruiz-Duenas F.J."/>
            <person name="Serrano A."/>
            <person name="Henrissat B."/>
            <person name="Drula E."/>
            <person name="Hughes K.W."/>
            <person name="Mata J.L."/>
            <person name="Ishikawa N.K."/>
            <person name="Vargas-Isla R."/>
            <person name="Ushijima S."/>
            <person name="Smith C.A."/>
            <person name="Donoghue J."/>
            <person name="Ahrendt S."/>
            <person name="Andreopoulos W."/>
            <person name="He G."/>
            <person name="LaButti K."/>
            <person name="Lipzen A."/>
            <person name="Ng V."/>
            <person name="Riley R."/>
            <person name="Sandor L."/>
            <person name="Barry K."/>
            <person name="Martinez A.T."/>
            <person name="Xiao Y."/>
            <person name="Gibbons J.G."/>
            <person name="Terashima K."/>
            <person name="Grigoriev I.V."/>
            <person name="Hibbett D."/>
        </authorList>
    </citation>
    <scope>NUCLEOTIDE SEQUENCE</scope>
    <source>
        <strain evidence="7">Sp2 HRB7682 ss15</strain>
    </source>
</reference>
<feature type="domain" description="DML1/Misato tubulin" evidence="6">
    <location>
        <begin position="128"/>
        <end position="307"/>
    </location>
</feature>
<comment type="subcellular location">
    <subcellularLocation>
        <location evidence="2">Mitochondrion</location>
    </subcellularLocation>
</comment>
<evidence type="ECO:0000256" key="4">
    <source>
        <dbReference type="ARBA" id="ARBA00023128"/>
    </source>
</evidence>
<dbReference type="PANTHER" id="PTHR13391">
    <property type="entry name" value="MITOCHONDRIAL DISTRIBUTION REGULATOR MISATO"/>
    <property type="match status" value="1"/>
</dbReference>
<protein>
    <submittedName>
        <fullName evidence="7">Misato segment II tubulin-like domain-containing protein</fullName>
    </submittedName>
</protein>
<dbReference type="Pfam" id="PF10644">
    <property type="entry name" value="Misat_Tub_SegII"/>
    <property type="match status" value="1"/>
</dbReference>
<evidence type="ECO:0000313" key="8">
    <source>
        <dbReference type="Proteomes" id="UP001150238"/>
    </source>
</evidence>
<evidence type="ECO:0000256" key="3">
    <source>
        <dbReference type="ARBA" id="ARBA00008507"/>
    </source>
</evidence>
<evidence type="ECO:0000256" key="1">
    <source>
        <dbReference type="ARBA" id="ARBA00003757"/>
    </source>
</evidence>
<comment type="caution">
    <text evidence="7">The sequence shown here is derived from an EMBL/GenBank/DDBJ whole genome shotgun (WGS) entry which is preliminary data.</text>
</comment>
<dbReference type="AlphaFoldDB" id="A0A9W9DUW3"/>
<reference evidence="7" key="1">
    <citation type="submission" date="2022-08" db="EMBL/GenBank/DDBJ databases">
        <authorList>
            <consortium name="DOE Joint Genome Institute"/>
            <person name="Min B."/>
            <person name="Riley R."/>
            <person name="Sierra-Patev S."/>
            <person name="Naranjo-Ortiz M."/>
            <person name="Looney B."/>
            <person name="Konkel Z."/>
            <person name="Slot J.C."/>
            <person name="Sakamoto Y."/>
            <person name="Steenwyk J.L."/>
            <person name="Rokas A."/>
            <person name="Carro J."/>
            <person name="Camarero S."/>
            <person name="Ferreira P."/>
            <person name="Molpeceres G."/>
            <person name="Ruiz-Duenas F.J."/>
            <person name="Serrano A."/>
            <person name="Henrissat B."/>
            <person name="Drula E."/>
            <person name="Hughes K.W."/>
            <person name="Mata J.L."/>
            <person name="Ishikawa N.K."/>
            <person name="Vargas-Isla R."/>
            <person name="Ushijima S."/>
            <person name="Smith C.A."/>
            <person name="Ahrendt S."/>
            <person name="Andreopoulos W."/>
            <person name="He G."/>
            <person name="Labutti K."/>
            <person name="Lipzen A."/>
            <person name="Ng V."/>
            <person name="Sandor L."/>
            <person name="Barry K."/>
            <person name="Martinez A.T."/>
            <person name="Xiao Y."/>
            <person name="Gibbons J.G."/>
            <person name="Terashima K."/>
            <person name="Hibbett D.S."/>
            <person name="Grigoriev I.V."/>
        </authorList>
    </citation>
    <scope>NUCLEOTIDE SEQUENCE</scope>
    <source>
        <strain evidence="7">Sp2 HRB7682 ss15</strain>
    </source>
</reference>
<name>A0A9W9DUW3_9AGAR</name>
<dbReference type="Gene3D" id="3.40.50.1440">
    <property type="entry name" value="Tubulin/FtsZ, GTPase domain"/>
    <property type="match status" value="1"/>
</dbReference>
<feature type="domain" description="Misato Segment II tubulin-like" evidence="5">
    <location>
        <begin position="2"/>
        <end position="112"/>
    </location>
</feature>